<keyword evidence="5" id="KW-0378">Hydrolase</keyword>
<dbReference type="PANTHER" id="PTHR34385:SF1">
    <property type="entry name" value="PEPTIDOGLYCAN L-ALANYL-D-GLUTAMATE ENDOPEPTIDASE CWLK"/>
    <property type="match status" value="1"/>
</dbReference>
<accession>A0A5S3QL82</accession>
<dbReference type="GO" id="GO:0004180">
    <property type="term" value="F:carboxypeptidase activity"/>
    <property type="evidence" value="ECO:0007669"/>
    <property type="project" value="UniProtKB-KW"/>
</dbReference>
<comment type="caution">
    <text evidence="5">The sequence shown here is derived from an EMBL/GenBank/DDBJ whole genome shotgun (WGS) entry which is preliminary data.</text>
</comment>
<dbReference type="PROSITE" id="PS51257">
    <property type="entry name" value="PROKAR_LIPOPROTEIN"/>
    <property type="match status" value="1"/>
</dbReference>
<dbReference type="OrthoDB" id="9792074at2"/>
<dbReference type="Gene3D" id="3.30.1380.10">
    <property type="match status" value="1"/>
</dbReference>
<dbReference type="InterPro" id="IPR058193">
    <property type="entry name" value="VanY/YodJ_core_dom"/>
</dbReference>
<protein>
    <submittedName>
        <fullName evidence="5">Carboxypeptidase</fullName>
    </submittedName>
</protein>
<evidence type="ECO:0000256" key="1">
    <source>
        <dbReference type="SAM" id="MobiDB-lite"/>
    </source>
</evidence>
<dbReference type="InterPro" id="IPR003709">
    <property type="entry name" value="VanY-like_core_dom"/>
</dbReference>
<dbReference type="InterPro" id="IPR002477">
    <property type="entry name" value="Peptidoglycan-bd-like"/>
</dbReference>
<dbReference type="EMBL" id="VCIA01000001">
    <property type="protein sequence ID" value="TMN22497.1"/>
    <property type="molecule type" value="Genomic_DNA"/>
</dbReference>
<keyword evidence="5" id="KW-0645">Protease</keyword>
<feature type="chain" id="PRO_5024327919" evidence="2">
    <location>
        <begin position="22"/>
        <end position="341"/>
    </location>
</feature>
<dbReference type="SUPFAM" id="SSF55166">
    <property type="entry name" value="Hedgehog/DD-peptidase"/>
    <property type="match status" value="1"/>
</dbReference>
<dbReference type="SUPFAM" id="SSF47090">
    <property type="entry name" value="PGBD-like"/>
    <property type="match status" value="1"/>
</dbReference>
<dbReference type="Gene3D" id="1.10.101.10">
    <property type="entry name" value="PGBD-like superfamily/PGBD"/>
    <property type="match status" value="1"/>
</dbReference>
<dbReference type="RefSeq" id="WP_138603406.1">
    <property type="nucleotide sequence ID" value="NZ_VCIA01000001.1"/>
</dbReference>
<evidence type="ECO:0000313" key="5">
    <source>
        <dbReference type="EMBL" id="TMN22497.1"/>
    </source>
</evidence>
<feature type="signal peptide" evidence="2">
    <location>
        <begin position="1"/>
        <end position="21"/>
    </location>
</feature>
<feature type="region of interest" description="Disordered" evidence="1">
    <location>
        <begin position="28"/>
        <end position="52"/>
    </location>
</feature>
<reference evidence="5 6" key="1">
    <citation type="submission" date="2019-05" db="EMBL/GenBank/DDBJ databases">
        <title>Genomic analysis of Lentibacillus sp. NKC220-2.</title>
        <authorList>
            <person name="Oh Y.J."/>
        </authorList>
    </citation>
    <scope>NUCLEOTIDE SEQUENCE [LARGE SCALE GENOMIC DNA]</scope>
    <source>
        <strain evidence="5 6">NKC220-2</strain>
    </source>
</reference>
<organism evidence="5 6">
    <name type="scientific">Lentibacillus cibarius</name>
    <dbReference type="NCBI Taxonomy" id="2583219"/>
    <lineage>
        <taxon>Bacteria</taxon>
        <taxon>Bacillati</taxon>
        <taxon>Bacillota</taxon>
        <taxon>Bacilli</taxon>
        <taxon>Bacillales</taxon>
        <taxon>Bacillaceae</taxon>
        <taxon>Lentibacillus</taxon>
    </lineage>
</organism>
<dbReference type="InterPro" id="IPR009045">
    <property type="entry name" value="Zn_M74/Hedgehog-like"/>
</dbReference>
<gene>
    <name evidence="5" type="ORF">FFL34_10525</name>
</gene>
<dbReference type="InterPro" id="IPR036366">
    <property type="entry name" value="PGBDSf"/>
</dbReference>
<proteinExistence type="predicted"/>
<keyword evidence="5" id="KW-0121">Carboxypeptidase</keyword>
<dbReference type="InterPro" id="IPR036365">
    <property type="entry name" value="PGBD-like_sf"/>
</dbReference>
<keyword evidence="2" id="KW-0732">Signal</keyword>
<dbReference type="CDD" id="cd14852">
    <property type="entry name" value="LD-carboxypeptidase"/>
    <property type="match status" value="1"/>
</dbReference>
<dbReference type="Pfam" id="PF01471">
    <property type="entry name" value="PG_binding_1"/>
    <property type="match status" value="1"/>
</dbReference>
<dbReference type="PANTHER" id="PTHR34385">
    <property type="entry name" value="D-ALANYL-D-ALANINE CARBOXYPEPTIDASE"/>
    <property type="match status" value="1"/>
</dbReference>
<dbReference type="Pfam" id="PF02557">
    <property type="entry name" value="VanY"/>
    <property type="match status" value="1"/>
</dbReference>
<name>A0A5S3QL82_9BACI</name>
<dbReference type="AlphaFoldDB" id="A0A5S3QL82"/>
<evidence type="ECO:0000259" key="3">
    <source>
        <dbReference type="Pfam" id="PF01471"/>
    </source>
</evidence>
<evidence type="ECO:0000313" key="6">
    <source>
        <dbReference type="Proteomes" id="UP000306980"/>
    </source>
</evidence>
<evidence type="ECO:0000259" key="4">
    <source>
        <dbReference type="Pfam" id="PF02557"/>
    </source>
</evidence>
<feature type="domain" description="Peptidoglycan binding-like" evidence="3">
    <location>
        <begin position="68"/>
        <end position="124"/>
    </location>
</feature>
<dbReference type="GO" id="GO:0006508">
    <property type="term" value="P:proteolysis"/>
    <property type="evidence" value="ECO:0007669"/>
    <property type="project" value="InterPro"/>
</dbReference>
<sequence length="341" mass="38486">MFQKNLFATFMLLAITLVATACDGDNPETKETVAHAPVDKTDNQQKKTPEAETDHIRLPEEHLQKTDQGQAVKTLQKALNKVGYSIERNGTYDDITTWAITDFQLQQQALIATGVYNESTRKALQKILDEHQAIKAGAVLDQPDNKPPDTVDNPHDILALVNKENRLPSDFVPRNLTVPDVRFPFEDFLPKKQMRKVAAKAMEDMFQAANSAGLELFAQSGYRSYERQDAIFASNVRKNGEEAANKFSARPGESEHQTGLTMDVTSPDVNYRLIKEFGQTDEGKWIKQHAAEYGFIIRYPEGKDAITEYQYEPWHLRYVGKKAATTIMEQGITLEEYLGEA</sequence>
<dbReference type="Proteomes" id="UP000306980">
    <property type="component" value="Unassembled WGS sequence"/>
</dbReference>
<evidence type="ECO:0000256" key="2">
    <source>
        <dbReference type="SAM" id="SignalP"/>
    </source>
</evidence>
<feature type="domain" description="D-alanyl-D-alanine carboxypeptidase-like core" evidence="4">
    <location>
        <begin position="192"/>
        <end position="321"/>
    </location>
</feature>
<dbReference type="InterPro" id="IPR052179">
    <property type="entry name" value="DD-CPase-like"/>
</dbReference>